<reference evidence="8 9" key="1">
    <citation type="submission" date="2015-09" db="EMBL/GenBank/DDBJ databases">
        <title>Host preference determinants of Valsa canker pathogens revealed by comparative genomics.</title>
        <authorList>
            <person name="Yin Z."/>
            <person name="Huang L."/>
        </authorList>
    </citation>
    <scope>NUCLEOTIDE SEQUENCE [LARGE SCALE GENOMIC DNA]</scope>
    <source>
        <strain evidence="8 9">SXYLt</strain>
    </source>
</reference>
<evidence type="ECO:0000313" key="8">
    <source>
        <dbReference type="EMBL" id="ROW14147.1"/>
    </source>
</evidence>
<dbReference type="OrthoDB" id="4045395at2759"/>
<dbReference type="CDD" id="cd11692">
    <property type="entry name" value="HRI1_N_like"/>
    <property type="match status" value="1"/>
</dbReference>
<comment type="similarity">
    <text evidence="3">Belongs to the HRI1 family.</text>
</comment>
<dbReference type="AlphaFoldDB" id="A0A423XDI1"/>
<dbReference type="Proteomes" id="UP000285146">
    <property type="component" value="Unassembled WGS sequence"/>
</dbReference>
<gene>
    <name evidence="8" type="ORF">VPNG_04342</name>
</gene>
<organism evidence="8 9">
    <name type="scientific">Cytospora leucostoma</name>
    <dbReference type="NCBI Taxonomy" id="1230097"/>
    <lineage>
        <taxon>Eukaryota</taxon>
        <taxon>Fungi</taxon>
        <taxon>Dikarya</taxon>
        <taxon>Ascomycota</taxon>
        <taxon>Pezizomycotina</taxon>
        <taxon>Sordariomycetes</taxon>
        <taxon>Sordariomycetidae</taxon>
        <taxon>Diaporthales</taxon>
        <taxon>Cytosporaceae</taxon>
        <taxon>Cytospora</taxon>
    </lineage>
</organism>
<protein>
    <recommendedName>
        <fullName evidence="4">Protein HRI1</fullName>
    </recommendedName>
</protein>
<dbReference type="InParanoid" id="A0A423XDI1"/>
<accession>A0A423XDI1</accession>
<evidence type="ECO:0000256" key="7">
    <source>
        <dbReference type="SAM" id="MobiDB-lite"/>
    </source>
</evidence>
<dbReference type="EMBL" id="LKEB01000015">
    <property type="protein sequence ID" value="ROW14147.1"/>
    <property type="molecule type" value="Genomic_DNA"/>
</dbReference>
<dbReference type="GO" id="GO:0005737">
    <property type="term" value="C:cytoplasm"/>
    <property type="evidence" value="ECO:0007669"/>
    <property type="project" value="UniProtKB-SubCell"/>
</dbReference>
<dbReference type="Pfam" id="PF16815">
    <property type="entry name" value="HRI1"/>
    <property type="match status" value="1"/>
</dbReference>
<dbReference type="CDD" id="cd11693">
    <property type="entry name" value="HRI1_C_like"/>
    <property type="match status" value="1"/>
</dbReference>
<feature type="compositionally biased region" description="Low complexity" evidence="7">
    <location>
        <begin position="41"/>
        <end position="50"/>
    </location>
</feature>
<evidence type="ECO:0000313" key="9">
    <source>
        <dbReference type="Proteomes" id="UP000285146"/>
    </source>
</evidence>
<dbReference type="GO" id="GO:0005634">
    <property type="term" value="C:nucleus"/>
    <property type="evidence" value="ECO:0007669"/>
    <property type="project" value="UniProtKB-SubCell"/>
</dbReference>
<feature type="compositionally biased region" description="Polar residues" evidence="7">
    <location>
        <begin position="15"/>
        <end position="26"/>
    </location>
</feature>
<evidence type="ECO:0000256" key="3">
    <source>
        <dbReference type="ARBA" id="ARBA00005229"/>
    </source>
</evidence>
<feature type="region of interest" description="Disordered" evidence="7">
    <location>
        <begin position="1"/>
        <end position="26"/>
    </location>
</feature>
<keyword evidence="5" id="KW-0963">Cytoplasm</keyword>
<sequence>MGSISIREHIRWGSDPSSEPTSTLVLTSPGRRFVDVRVLRRVSSPSTSSRQAPTGSQHPSHENFGILPGDQLDWAFAGTSSSGTVTRPDGNQGSHSVFLHWVDNRSREPENVRDEGDMFPQRNGVTLETGRMVNPATGVETDYEELWRDEEPESTSVGGVACVVFQIQDDSSGKRGQFVRLGRYAQGVLRSGDTFTAERWTWDQGQFKWRRLAKVGDGEAPSLGHLLVEHDSPYKVGEQVETPSGIWTTIEVSG</sequence>
<dbReference type="Gene3D" id="2.40.128.320">
    <property type="entry name" value="Protein HRI1, N-terminal domain"/>
    <property type="match status" value="1"/>
</dbReference>
<evidence type="ECO:0000256" key="1">
    <source>
        <dbReference type="ARBA" id="ARBA00004123"/>
    </source>
</evidence>
<evidence type="ECO:0000256" key="5">
    <source>
        <dbReference type="ARBA" id="ARBA00022490"/>
    </source>
</evidence>
<comment type="subcellular location">
    <subcellularLocation>
        <location evidence="2">Cytoplasm</location>
    </subcellularLocation>
    <subcellularLocation>
        <location evidence="1">Nucleus</location>
    </subcellularLocation>
</comment>
<proteinExistence type="inferred from homology"/>
<keyword evidence="9" id="KW-1185">Reference proteome</keyword>
<feature type="compositionally biased region" description="Basic and acidic residues" evidence="7">
    <location>
        <begin position="1"/>
        <end position="12"/>
    </location>
</feature>
<evidence type="ECO:0000256" key="6">
    <source>
        <dbReference type="ARBA" id="ARBA00023242"/>
    </source>
</evidence>
<evidence type="ECO:0000256" key="2">
    <source>
        <dbReference type="ARBA" id="ARBA00004496"/>
    </source>
</evidence>
<evidence type="ECO:0000256" key="4">
    <source>
        <dbReference type="ARBA" id="ARBA00017063"/>
    </source>
</evidence>
<dbReference type="InterPro" id="IPR043047">
    <property type="entry name" value="Hri1_N_sf"/>
</dbReference>
<keyword evidence="6" id="KW-0539">Nucleus</keyword>
<dbReference type="InterPro" id="IPR031818">
    <property type="entry name" value="Hri1"/>
</dbReference>
<comment type="caution">
    <text evidence="8">The sequence shown here is derived from an EMBL/GenBank/DDBJ whole genome shotgun (WGS) entry which is preliminary data.</text>
</comment>
<dbReference type="STRING" id="1230097.A0A423XDI1"/>
<name>A0A423XDI1_9PEZI</name>
<feature type="region of interest" description="Disordered" evidence="7">
    <location>
        <begin position="41"/>
        <end position="65"/>
    </location>
</feature>
<dbReference type="InterPro" id="IPR038744">
    <property type="entry name" value="Hri1_N"/>
</dbReference>